<dbReference type="EC" id="3.5.1.4" evidence="3"/>
<comment type="similarity">
    <text evidence="2">Belongs to the amidase family.</text>
</comment>
<organism evidence="7 8">
    <name type="scientific">Ophiostoma piceae (strain UAMH 11346)</name>
    <name type="common">Sap stain fungus</name>
    <dbReference type="NCBI Taxonomy" id="1262450"/>
    <lineage>
        <taxon>Eukaryota</taxon>
        <taxon>Fungi</taxon>
        <taxon>Dikarya</taxon>
        <taxon>Ascomycota</taxon>
        <taxon>Pezizomycotina</taxon>
        <taxon>Sordariomycetes</taxon>
        <taxon>Sordariomycetidae</taxon>
        <taxon>Ophiostomatales</taxon>
        <taxon>Ophiostomataceae</taxon>
        <taxon>Ophiostoma</taxon>
    </lineage>
</organism>
<dbReference type="InterPro" id="IPR036928">
    <property type="entry name" value="AS_sf"/>
</dbReference>
<dbReference type="OMA" id="DSEHIQW"/>
<dbReference type="Pfam" id="PF01425">
    <property type="entry name" value="Amidase"/>
    <property type="match status" value="1"/>
</dbReference>
<dbReference type="SUPFAM" id="SSF75304">
    <property type="entry name" value="Amidase signature (AS) enzymes"/>
    <property type="match status" value="1"/>
</dbReference>
<evidence type="ECO:0000256" key="2">
    <source>
        <dbReference type="ARBA" id="ARBA00009199"/>
    </source>
</evidence>
<dbReference type="PANTHER" id="PTHR46072">
    <property type="entry name" value="AMIDASE-RELATED-RELATED"/>
    <property type="match status" value="1"/>
</dbReference>
<dbReference type="PANTHER" id="PTHR46072:SF7">
    <property type="entry name" value="AMIDASE"/>
    <property type="match status" value="1"/>
</dbReference>
<proteinExistence type="inferred from homology"/>
<dbReference type="Proteomes" id="UP000016923">
    <property type="component" value="Unassembled WGS sequence"/>
</dbReference>
<dbReference type="GO" id="GO:0004040">
    <property type="term" value="F:amidase activity"/>
    <property type="evidence" value="ECO:0007669"/>
    <property type="project" value="UniProtKB-EC"/>
</dbReference>
<dbReference type="HOGENOM" id="CLU_009600_9_2_1"/>
<name>S3CAG4_OPHP1</name>
<dbReference type="OrthoDB" id="6428749at2759"/>
<dbReference type="InterPro" id="IPR020556">
    <property type="entry name" value="Amidase_CS"/>
</dbReference>
<feature type="active site" description="Charge relay system" evidence="5">
    <location>
        <position position="135"/>
    </location>
</feature>
<dbReference type="AlphaFoldDB" id="S3CAG4"/>
<feature type="active site" description="Charge relay system" evidence="5">
    <location>
        <position position="219"/>
    </location>
</feature>
<dbReference type="eggNOG" id="KOG1212">
    <property type="taxonomic scope" value="Eukaryota"/>
</dbReference>
<evidence type="ECO:0000313" key="8">
    <source>
        <dbReference type="Proteomes" id="UP000016923"/>
    </source>
</evidence>
<evidence type="ECO:0000256" key="1">
    <source>
        <dbReference type="ARBA" id="ARBA00001311"/>
    </source>
</evidence>
<protein>
    <recommendedName>
        <fullName evidence="3">amidase</fullName>
        <ecNumber evidence="3">3.5.1.4</ecNumber>
    </recommendedName>
</protein>
<feature type="active site" description="Acyl-ester intermediate" evidence="5">
    <location>
        <position position="243"/>
    </location>
</feature>
<dbReference type="Gene3D" id="3.90.1300.10">
    <property type="entry name" value="Amidase signature (AS) domain"/>
    <property type="match status" value="1"/>
</dbReference>
<dbReference type="InterPro" id="IPR023631">
    <property type="entry name" value="Amidase_dom"/>
</dbReference>
<evidence type="ECO:0000259" key="6">
    <source>
        <dbReference type="Pfam" id="PF01425"/>
    </source>
</evidence>
<dbReference type="PIRSF" id="PIRSF001221">
    <property type="entry name" value="Amidase_fungi"/>
    <property type="match status" value="1"/>
</dbReference>
<dbReference type="PROSITE" id="PS00571">
    <property type="entry name" value="AMIDASES"/>
    <property type="match status" value="1"/>
</dbReference>
<sequence length="558" mass="60602">MDSVVPSWKVKAQAKRQAVLDLIPSKWRLPEPVPAPKNQKNVTGAYVQQFLTPREVEITETDAPNIVAKTTIGAWTAVEVVTAFCHRAALAHQLTNCLHEILFDQAIAEATRLDQAFAATGKPTGPLHGLPVSFKDQFHIRGVETTMGYVGWIGTFEGRTGTGKERVVESELVHEIRELGGVPFCKSSLPHTVMSMETWNNIVGFTYNPSNRLMTTGGSSGGEGALVGMKGSPIGFGTDIGGSIRIPSAFNGIYGIRPSFGRLPYTGAANSMPGQNSIPSVCGPMASSAASLKLMLKSVLATEPWLRDPAVVELPWRDGLAVRPSQGSLTFGIWTTDNTVGPTPPVKRALAMAKAQIEQLGHQVIEWKPPSHQRASELAWGAFTADGGEDIHHHIGLSGEPLMGRVAEEYGTQPSKVTPADKLFEMNLQLFQYRKEYMDYWNSTASLTSTGRPVDAILAPVCPFASMEIGKSAYVGYTPWVNTLDYSAAVFPVTKVDPAIDKVEEAYVPLTDLDKAIHEEYDPEAQEGTPVGLQLIGRRFQEEKILAIVEMLSASLKY</sequence>
<keyword evidence="4" id="KW-0378">Hydrolase</keyword>
<dbReference type="STRING" id="1262450.S3CAG4"/>
<evidence type="ECO:0000256" key="4">
    <source>
        <dbReference type="ARBA" id="ARBA00022801"/>
    </source>
</evidence>
<keyword evidence="8" id="KW-1185">Reference proteome</keyword>
<evidence type="ECO:0000256" key="3">
    <source>
        <dbReference type="ARBA" id="ARBA00012922"/>
    </source>
</evidence>
<dbReference type="EMBL" id="KE148148">
    <property type="protein sequence ID" value="EPE08911.1"/>
    <property type="molecule type" value="Genomic_DNA"/>
</dbReference>
<accession>S3CAG4</accession>
<reference evidence="7 8" key="1">
    <citation type="journal article" date="2013" name="BMC Genomics">
        <title>The genome and transcriptome of the pine saprophyte Ophiostoma piceae, and a comparison with the bark beetle-associated pine pathogen Grosmannia clavigera.</title>
        <authorList>
            <person name="Haridas S."/>
            <person name="Wang Y."/>
            <person name="Lim L."/>
            <person name="Massoumi Alamouti S."/>
            <person name="Jackman S."/>
            <person name="Docking R."/>
            <person name="Robertson G."/>
            <person name="Birol I."/>
            <person name="Bohlmann J."/>
            <person name="Breuil C."/>
        </authorList>
    </citation>
    <scope>NUCLEOTIDE SEQUENCE [LARGE SCALE GENOMIC DNA]</scope>
    <source>
        <strain evidence="7 8">UAMH 11346</strain>
    </source>
</reference>
<evidence type="ECO:0000313" key="7">
    <source>
        <dbReference type="EMBL" id="EPE08911.1"/>
    </source>
</evidence>
<comment type="catalytic activity">
    <reaction evidence="1">
        <text>a monocarboxylic acid amide + H2O = a monocarboxylate + NH4(+)</text>
        <dbReference type="Rhea" id="RHEA:12020"/>
        <dbReference type="ChEBI" id="CHEBI:15377"/>
        <dbReference type="ChEBI" id="CHEBI:28938"/>
        <dbReference type="ChEBI" id="CHEBI:35757"/>
        <dbReference type="ChEBI" id="CHEBI:83628"/>
        <dbReference type="EC" id="3.5.1.4"/>
    </reaction>
</comment>
<dbReference type="VEuPathDB" id="FungiDB:F503_04498"/>
<feature type="domain" description="Amidase" evidence="6">
    <location>
        <begin position="79"/>
        <end position="546"/>
    </location>
</feature>
<gene>
    <name evidence="7" type="ORF">F503_04498</name>
</gene>
<evidence type="ECO:0000256" key="5">
    <source>
        <dbReference type="PIRSR" id="PIRSR001221-1"/>
    </source>
</evidence>